<dbReference type="Pfam" id="PF12697">
    <property type="entry name" value="Abhydrolase_6"/>
    <property type="match status" value="1"/>
</dbReference>
<name>A0AAE4EZ57_9EURY</name>
<feature type="domain" description="AB hydrolase-1" evidence="2">
    <location>
        <begin position="27"/>
        <end position="248"/>
    </location>
</feature>
<dbReference type="PANTHER" id="PTHR43194:SF2">
    <property type="entry name" value="PEROXISOMAL MEMBRANE PROTEIN LPX1"/>
    <property type="match status" value="1"/>
</dbReference>
<dbReference type="InterPro" id="IPR000073">
    <property type="entry name" value="AB_hydrolase_1"/>
</dbReference>
<dbReference type="AlphaFoldDB" id="A0AAE4EZ57"/>
<reference evidence="3 4" key="1">
    <citation type="submission" date="2022-06" db="EMBL/GenBank/DDBJ databases">
        <title>Haloarcula sp. a new haloarchaeum isolate from saline soil.</title>
        <authorList>
            <person name="Strakova D."/>
            <person name="Galisteo C."/>
            <person name="Sanchez-Porro C."/>
            <person name="Ventosa A."/>
        </authorList>
    </citation>
    <scope>NUCLEOTIDE SEQUENCE [LARGE SCALE GENOMIC DNA]</scope>
    <source>
        <strain evidence="3 4">S1AR25-5A</strain>
    </source>
</reference>
<proteinExistence type="predicted"/>
<dbReference type="InterPro" id="IPR050228">
    <property type="entry name" value="Carboxylesterase_BioH"/>
</dbReference>
<evidence type="ECO:0000313" key="3">
    <source>
        <dbReference type="EMBL" id="MDS0221443.1"/>
    </source>
</evidence>
<evidence type="ECO:0000259" key="2">
    <source>
        <dbReference type="Pfam" id="PF12697"/>
    </source>
</evidence>
<comment type="caution">
    <text evidence="3">The sequence shown here is derived from an EMBL/GenBank/DDBJ whole genome shotgun (WGS) entry which is preliminary data.</text>
</comment>
<dbReference type="EMBL" id="JAMQOM010000003">
    <property type="protein sequence ID" value="MDS0221443.1"/>
    <property type="molecule type" value="Genomic_DNA"/>
</dbReference>
<dbReference type="RefSeq" id="WP_310896092.1">
    <property type="nucleotide sequence ID" value="NZ_JAMQOM010000003.1"/>
</dbReference>
<dbReference type="Gene3D" id="3.40.50.1820">
    <property type="entry name" value="alpha/beta hydrolase"/>
    <property type="match status" value="1"/>
</dbReference>
<evidence type="ECO:0000256" key="1">
    <source>
        <dbReference type="SAM" id="MobiDB-lite"/>
    </source>
</evidence>
<feature type="compositionally biased region" description="Basic residues" evidence="1">
    <location>
        <begin position="1"/>
        <end position="15"/>
    </location>
</feature>
<dbReference type="PANTHER" id="PTHR43194">
    <property type="entry name" value="HYDROLASE ALPHA/BETA FOLD FAMILY"/>
    <property type="match status" value="1"/>
</dbReference>
<organism evidence="3 4">
    <name type="scientific">Haloarcula terrestris</name>
    <dbReference type="NCBI Taxonomy" id="2950533"/>
    <lineage>
        <taxon>Archaea</taxon>
        <taxon>Methanobacteriati</taxon>
        <taxon>Methanobacteriota</taxon>
        <taxon>Stenosarchaea group</taxon>
        <taxon>Halobacteria</taxon>
        <taxon>Halobacteriales</taxon>
        <taxon>Haloarculaceae</taxon>
        <taxon>Haloarcula</taxon>
    </lineage>
</organism>
<accession>A0AAE4EZ57</accession>
<dbReference type="Proteomes" id="UP001253439">
    <property type="component" value="Unassembled WGS sequence"/>
</dbReference>
<keyword evidence="3" id="KW-0378">Hydrolase</keyword>
<sequence>MERVSHRGRVTAYRRTRSDSGGPTTLYVHGSGATHRVWGRQYAPSGPAHPAVALDLSGHGDSDDIDADAGTATLDAYADDVVAVAGETDADVLVGNSLGGAIAQWVALEREWTPEAMVLLGTGPELPVFEGLQEWLASDWERAVEFLHERDRLFHDTAHEAAPRSREQMKAVGQTVTRRDFMTCHHFSVRDRLGEIEMPVLAICGEHDKLTPRAYHETLATEIPNGEVSFVPDAAHLAMVERGDLFNDIVGGFLEDVGRAV</sequence>
<gene>
    <name evidence="3" type="ORF">NDI54_08785</name>
</gene>
<protein>
    <submittedName>
        <fullName evidence="3">Alpha/beta hydrolase</fullName>
    </submittedName>
</protein>
<evidence type="ECO:0000313" key="4">
    <source>
        <dbReference type="Proteomes" id="UP001253439"/>
    </source>
</evidence>
<keyword evidence="4" id="KW-1185">Reference proteome</keyword>
<dbReference type="SUPFAM" id="SSF53474">
    <property type="entry name" value="alpha/beta-Hydrolases"/>
    <property type="match status" value="1"/>
</dbReference>
<dbReference type="InterPro" id="IPR029058">
    <property type="entry name" value="AB_hydrolase_fold"/>
</dbReference>
<dbReference type="GO" id="GO:0016787">
    <property type="term" value="F:hydrolase activity"/>
    <property type="evidence" value="ECO:0007669"/>
    <property type="project" value="UniProtKB-KW"/>
</dbReference>
<feature type="region of interest" description="Disordered" evidence="1">
    <location>
        <begin position="1"/>
        <end position="23"/>
    </location>
</feature>
<dbReference type="PRINTS" id="PR00111">
    <property type="entry name" value="ABHYDROLASE"/>
</dbReference>